<dbReference type="EMBL" id="JAGUCN010000001">
    <property type="protein sequence ID" value="MBS2209870.1"/>
    <property type="molecule type" value="Genomic_DNA"/>
</dbReference>
<feature type="chain" id="PRO_5045717932" evidence="1">
    <location>
        <begin position="20"/>
        <end position="227"/>
    </location>
</feature>
<comment type="caution">
    <text evidence="2">The sequence shown here is derived from an EMBL/GenBank/DDBJ whole genome shotgun (WGS) entry which is preliminary data.</text>
</comment>
<protein>
    <submittedName>
        <fullName evidence="2">Uncharacterized protein</fullName>
    </submittedName>
</protein>
<sequence>MRLTLPLLISLFCLTGMSAQDYLASPKFNQFWRNLENIKMLDGEQPVDYKGTPYIYESEEAFITLENGQQIKPLTLRYNVHDDVMEIKKDERYYTIPKQKEFPLFTLGEHSFGLKVYQLINKKQIGYFEALVVDSGCSLYLKHKVFLQAAEEPKPFQDAKPAEFKNRAPELYLSINDGVLQVVNSKNDLIDMLPDHKQELSSFIKKHKTKFRKPESVKEVVEYYNSL</sequence>
<gene>
    <name evidence="2" type="ORF">KEM09_00535</name>
</gene>
<organism evidence="2 3">
    <name type="scientific">Carboxylicivirga mesophila</name>
    <dbReference type="NCBI Taxonomy" id="1166478"/>
    <lineage>
        <taxon>Bacteria</taxon>
        <taxon>Pseudomonadati</taxon>
        <taxon>Bacteroidota</taxon>
        <taxon>Bacteroidia</taxon>
        <taxon>Marinilabiliales</taxon>
        <taxon>Marinilabiliaceae</taxon>
        <taxon>Carboxylicivirga</taxon>
    </lineage>
</organism>
<evidence type="ECO:0000256" key="1">
    <source>
        <dbReference type="SAM" id="SignalP"/>
    </source>
</evidence>
<dbReference type="RefSeq" id="WP_212223737.1">
    <property type="nucleotide sequence ID" value="NZ_JAGUCN010000001.1"/>
</dbReference>
<accession>A0ABS5K4C9</accession>
<evidence type="ECO:0000313" key="2">
    <source>
        <dbReference type="EMBL" id="MBS2209870.1"/>
    </source>
</evidence>
<evidence type="ECO:0000313" key="3">
    <source>
        <dbReference type="Proteomes" id="UP000721861"/>
    </source>
</evidence>
<keyword evidence="3" id="KW-1185">Reference proteome</keyword>
<proteinExistence type="predicted"/>
<reference evidence="2 3" key="1">
    <citation type="journal article" date="2014" name="Int. J. Syst. Evol. Microbiol.">
        <title>Carboxylicivirga gen. nov. in the family Marinilabiliaceae with two novel species, Carboxylicivirga mesophila sp. nov. and Carboxylicivirga taeanensis sp. nov., and reclassification of Cytophaga fermentans as Saccharicrinis fermentans gen. nov., comb. nov.</title>
        <authorList>
            <person name="Yang S.H."/>
            <person name="Seo H.S."/>
            <person name="Woo J.H."/>
            <person name="Oh H.M."/>
            <person name="Jang H."/>
            <person name="Lee J.H."/>
            <person name="Kim S.J."/>
            <person name="Kwon K.K."/>
        </authorList>
    </citation>
    <scope>NUCLEOTIDE SEQUENCE [LARGE SCALE GENOMIC DNA]</scope>
    <source>
        <strain evidence="2 3">JCM 18290</strain>
    </source>
</reference>
<keyword evidence="1" id="KW-0732">Signal</keyword>
<feature type="signal peptide" evidence="1">
    <location>
        <begin position="1"/>
        <end position="19"/>
    </location>
</feature>
<dbReference type="Proteomes" id="UP000721861">
    <property type="component" value="Unassembled WGS sequence"/>
</dbReference>
<name>A0ABS5K4C9_9BACT</name>